<dbReference type="InterPro" id="IPR036465">
    <property type="entry name" value="vWFA_dom_sf"/>
</dbReference>
<evidence type="ECO:0000259" key="10">
    <source>
        <dbReference type="PROSITE" id="PS50234"/>
    </source>
</evidence>
<keyword evidence="5 9" id="KW-0732">Signal</keyword>
<organism evidence="12 13">
    <name type="scientific">Dreissena polymorpha</name>
    <name type="common">Zebra mussel</name>
    <name type="synonym">Mytilus polymorpha</name>
    <dbReference type="NCBI Taxonomy" id="45954"/>
    <lineage>
        <taxon>Eukaryota</taxon>
        <taxon>Metazoa</taxon>
        <taxon>Spiralia</taxon>
        <taxon>Lophotrochozoa</taxon>
        <taxon>Mollusca</taxon>
        <taxon>Bivalvia</taxon>
        <taxon>Autobranchia</taxon>
        <taxon>Heteroconchia</taxon>
        <taxon>Euheterodonta</taxon>
        <taxon>Imparidentia</taxon>
        <taxon>Neoheterodontei</taxon>
        <taxon>Myida</taxon>
        <taxon>Dreissenoidea</taxon>
        <taxon>Dreissenidae</taxon>
        <taxon>Dreissena</taxon>
    </lineage>
</organism>
<reference evidence="12" key="2">
    <citation type="submission" date="2020-11" db="EMBL/GenBank/DDBJ databases">
        <authorList>
            <person name="McCartney M.A."/>
            <person name="Auch B."/>
            <person name="Kono T."/>
            <person name="Mallez S."/>
            <person name="Becker A."/>
            <person name="Gohl D.M."/>
            <person name="Silverstein K.A.T."/>
            <person name="Koren S."/>
            <person name="Bechman K.B."/>
            <person name="Herman A."/>
            <person name="Abrahante J.E."/>
            <person name="Garbe J."/>
        </authorList>
    </citation>
    <scope>NUCLEOTIDE SEQUENCE</scope>
    <source>
        <strain evidence="12">Duluth1</strain>
        <tissue evidence="12">Whole animal</tissue>
    </source>
</reference>
<comment type="similarity">
    <text evidence="2">Belongs to the ITIH family.</text>
</comment>
<dbReference type="PROSITE" id="PS51468">
    <property type="entry name" value="VIT"/>
    <property type="match status" value="1"/>
</dbReference>
<dbReference type="Pfam" id="PF08487">
    <property type="entry name" value="VIT"/>
    <property type="match status" value="1"/>
</dbReference>
<comment type="caution">
    <text evidence="12">The sequence shown here is derived from an EMBL/GenBank/DDBJ whole genome shotgun (WGS) entry which is preliminary data.</text>
</comment>
<dbReference type="AlphaFoldDB" id="A0A9D4GQQ8"/>
<evidence type="ECO:0000256" key="2">
    <source>
        <dbReference type="ARBA" id="ARBA00010158"/>
    </source>
</evidence>
<dbReference type="PROSITE" id="PS50234">
    <property type="entry name" value="VWFA"/>
    <property type="match status" value="1"/>
</dbReference>
<feature type="region of interest" description="Disordered" evidence="8">
    <location>
        <begin position="607"/>
        <end position="654"/>
    </location>
</feature>
<dbReference type="SMART" id="SM00327">
    <property type="entry name" value="VWA"/>
    <property type="match status" value="1"/>
</dbReference>
<feature type="signal peptide" evidence="9">
    <location>
        <begin position="1"/>
        <end position="26"/>
    </location>
</feature>
<dbReference type="InterPro" id="IPR010600">
    <property type="entry name" value="ITI_HC_C"/>
</dbReference>
<protein>
    <recommendedName>
        <fullName evidence="14">Inter-alpha-trypsin inhibitor heavy chain H3</fullName>
    </recommendedName>
</protein>
<accession>A0A9D4GQQ8</accession>
<feature type="domain" description="VIT" evidence="11">
    <location>
        <begin position="20"/>
        <end position="150"/>
    </location>
</feature>
<evidence type="ECO:0000256" key="6">
    <source>
        <dbReference type="ARBA" id="ARBA00022900"/>
    </source>
</evidence>
<keyword evidence="3" id="KW-0964">Secreted</keyword>
<reference evidence="12" key="1">
    <citation type="journal article" date="2019" name="bioRxiv">
        <title>The Genome of the Zebra Mussel, Dreissena polymorpha: A Resource for Invasive Species Research.</title>
        <authorList>
            <person name="McCartney M.A."/>
            <person name="Auch B."/>
            <person name="Kono T."/>
            <person name="Mallez S."/>
            <person name="Zhang Y."/>
            <person name="Obille A."/>
            <person name="Becker A."/>
            <person name="Abrahante J.E."/>
            <person name="Garbe J."/>
            <person name="Badalamenti J.P."/>
            <person name="Herman A."/>
            <person name="Mangelson H."/>
            <person name="Liachko I."/>
            <person name="Sullivan S."/>
            <person name="Sone E.D."/>
            <person name="Koren S."/>
            <person name="Silverstein K.A.T."/>
            <person name="Beckman K.B."/>
            <person name="Gohl D.M."/>
        </authorList>
    </citation>
    <scope>NUCLEOTIDE SEQUENCE</scope>
    <source>
        <strain evidence="12">Duluth1</strain>
        <tissue evidence="12">Whole animal</tissue>
    </source>
</reference>
<keyword evidence="13" id="KW-1185">Reference proteome</keyword>
<evidence type="ECO:0008006" key="14">
    <source>
        <dbReference type="Google" id="ProtNLM"/>
    </source>
</evidence>
<dbReference type="GO" id="GO:0004867">
    <property type="term" value="F:serine-type endopeptidase inhibitor activity"/>
    <property type="evidence" value="ECO:0007669"/>
    <property type="project" value="UniProtKB-KW"/>
</dbReference>
<sequence>MVTLSEGRALVILTLAIEMCCQSASSNVTDGKVPKVVSLTVRSDIMFRFAETVVTSTVVNELYEARETTFDVNLPMAAFTSNFTLMVDGIAYPGTVKEKEQALQTYEKAKRKGHSAAHMFHDKPRDSNRFRVSINIAAQSEVTFILTYNEVLQRKRGHYDHVVYIDPKQIVDQLLVEVYISESREITALRIPPVRNDIWANAFSLPTTNELALVERPSPRTAYIRYSPSPAEQVRVSTHGISGMFSVQYDVERSLDVGDMYIVDGYFVHFFAPIGIQPLRKKILFVLDVSGSMSFGRKIYQLKEAMTQILTELSSDDLFNIITFASQTDSWSPRMLPASKANIAAATDYVQELIADGGTNVNDALVGAINNLQDFSDVGVSAPIIVFLTDGDPTVGVTSFKKILNNIDERNRDKIQIFSLAFGDDANYNFLKKISARNSGFARKIYTDADSTLQLVGFYDEISNVLLSKLSFTYLDDTVNLTSVTRTQFPSFFDGSELVVAGLLNEKADDFNAITMTVVGTSNQGLLELTATTEVVQNNRNTLSEFKTRLDFPTIVQKTWAYLTIKKLLEEELKTENALLRDDLRLDAVNLAIKYNFVTPVTSMVVTKPEEKKSNETDYNVQEDDARVLDEEDDPGNAALTSPSGPQALAGKIKHSKAMADNDPHFIVNVKDLEYAICFDVMGEEGDVYQLMTDKYSGLTVNAKVVANKMPKESNITVFTPPGVIKTFLGEITIKRWKFSLHITPTKLTLMGETIDWENGTTLGHGKTKIVVDQEGTMVVVIFSDRVTLLVMRHMKPKSQLSTGKVNFLGFYIVEHKGLSYHTHGLLGQFLYRNVILKKTKNRKGKLMGRLRVSGNTQRPRKVMATLGHRLNLATNTSVSCWMVQHNGGALLDGDITDYLIKRRNTGSDNKAVKDQIDLGDEGPDLSEMTNDSTFSVTGSVKQVFETESENYDDEDVSEGDNEIIELDKETLDDEK</sequence>
<dbReference type="SUPFAM" id="SSF53300">
    <property type="entry name" value="vWA-like"/>
    <property type="match status" value="1"/>
</dbReference>
<dbReference type="PANTHER" id="PTHR10338:SF108">
    <property type="entry name" value="INTER-ALPHA-TRYPSIN INHIBITOR HEAVY CHAIN H4-LIKE PROTEIN"/>
    <property type="match status" value="1"/>
</dbReference>
<dbReference type="GO" id="GO:0030212">
    <property type="term" value="P:hyaluronan metabolic process"/>
    <property type="evidence" value="ECO:0007669"/>
    <property type="project" value="InterPro"/>
</dbReference>
<keyword evidence="4" id="KW-0646">Protease inhibitor</keyword>
<keyword evidence="6" id="KW-0722">Serine protease inhibitor</keyword>
<proteinExistence type="inferred from homology"/>
<dbReference type="OrthoDB" id="299997at2759"/>
<evidence type="ECO:0000256" key="5">
    <source>
        <dbReference type="ARBA" id="ARBA00022729"/>
    </source>
</evidence>
<dbReference type="PANTHER" id="PTHR10338">
    <property type="entry name" value="INTER-ALPHA-TRYPSIN INHIBITOR HEAVY CHAIN FAMILY MEMBER"/>
    <property type="match status" value="1"/>
</dbReference>
<dbReference type="InterPro" id="IPR050934">
    <property type="entry name" value="ITIH"/>
</dbReference>
<comment type="subcellular location">
    <subcellularLocation>
        <location evidence="1">Secreted</location>
    </subcellularLocation>
</comment>
<evidence type="ECO:0000256" key="7">
    <source>
        <dbReference type="ARBA" id="ARBA00023180"/>
    </source>
</evidence>
<evidence type="ECO:0000313" key="13">
    <source>
        <dbReference type="Proteomes" id="UP000828390"/>
    </source>
</evidence>
<evidence type="ECO:0000259" key="11">
    <source>
        <dbReference type="PROSITE" id="PS51468"/>
    </source>
</evidence>
<evidence type="ECO:0000256" key="3">
    <source>
        <dbReference type="ARBA" id="ARBA00022525"/>
    </source>
</evidence>
<feature type="chain" id="PRO_5039325019" description="Inter-alpha-trypsin inhibitor heavy chain H3" evidence="9">
    <location>
        <begin position="27"/>
        <end position="976"/>
    </location>
</feature>
<dbReference type="InterPro" id="IPR002035">
    <property type="entry name" value="VWF_A"/>
</dbReference>
<dbReference type="Pfam" id="PF00092">
    <property type="entry name" value="VWA"/>
    <property type="match status" value="1"/>
</dbReference>
<dbReference type="InterPro" id="IPR013694">
    <property type="entry name" value="VIT"/>
</dbReference>
<dbReference type="SMART" id="SM00609">
    <property type="entry name" value="VIT"/>
    <property type="match status" value="1"/>
</dbReference>
<feature type="domain" description="VWFA" evidence="10">
    <location>
        <begin position="282"/>
        <end position="462"/>
    </location>
</feature>
<evidence type="ECO:0000256" key="4">
    <source>
        <dbReference type="ARBA" id="ARBA00022690"/>
    </source>
</evidence>
<keyword evidence="7" id="KW-0325">Glycoprotein</keyword>
<name>A0A9D4GQQ8_DREPO</name>
<dbReference type="Proteomes" id="UP000828390">
    <property type="component" value="Unassembled WGS sequence"/>
</dbReference>
<evidence type="ECO:0000256" key="9">
    <source>
        <dbReference type="SAM" id="SignalP"/>
    </source>
</evidence>
<evidence type="ECO:0000256" key="1">
    <source>
        <dbReference type="ARBA" id="ARBA00004613"/>
    </source>
</evidence>
<feature type="region of interest" description="Disordered" evidence="8">
    <location>
        <begin position="948"/>
        <end position="976"/>
    </location>
</feature>
<dbReference type="EMBL" id="JAIWYP010000005">
    <property type="protein sequence ID" value="KAH3819690.1"/>
    <property type="molecule type" value="Genomic_DNA"/>
</dbReference>
<dbReference type="Pfam" id="PF06668">
    <property type="entry name" value="ITI_HC_C"/>
    <property type="match status" value="1"/>
</dbReference>
<dbReference type="GO" id="GO:0005576">
    <property type="term" value="C:extracellular region"/>
    <property type="evidence" value="ECO:0007669"/>
    <property type="project" value="UniProtKB-SubCell"/>
</dbReference>
<evidence type="ECO:0000313" key="12">
    <source>
        <dbReference type="EMBL" id="KAH3819690.1"/>
    </source>
</evidence>
<evidence type="ECO:0000256" key="8">
    <source>
        <dbReference type="SAM" id="MobiDB-lite"/>
    </source>
</evidence>
<gene>
    <name evidence="12" type="ORF">DPMN_121433</name>
</gene>
<dbReference type="Gene3D" id="3.40.50.410">
    <property type="entry name" value="von Willebrand factor, type A domain"/>
    <property type="match status" value="1"/>
</dbReference>